<sequence length="100" mass="11458">EIASELSLETGVLKHWFLFHPSAASGGKGWEVTECSFHPTSKILPERRKGKGEQKCEEKQTNPPEELREISRFSLIKNNVFPPEPWSITSSHQLQFETQH</sequence>
<organism evidence="1">
    <name type="scientific">Poeciliopsis prolifica</name>
    <name type="common">blackstripe livebearer</name>
    <dbReference type="NCBI Taxonomy" id="188132"/>
    <lineage>
        <taxon>Eukaryota</taxon>
        <taxon>Metazoa</taxon>
        <taxon>Chordata</taxon>
        <taxon>Craniata</taxon>
        <taxon>Vertebrata</taxon>
        <taxon>Euteleostomi</taxon>
        <taxon>Actinopterygii</taxon>
        <taxon>Neopterygii</taxon>
        <taxon>Teleostei</taxon>
        <taxon>Neoteleostei</taxon>
        <taxon>Acanthomorphata</taxon>
        <taxon>Ovalentaria</taxon>
        <taxon>Atherinomorphae</taxon>
        <taxon>Cyprinodontiformes</taxon>
        <taxon>Poeciliidae</taxon>
        <taxon>Poeciliinae</taxon>
        <taxon>Poeciliopsis</taxon>
    </lineage>
</organism>
<feature type="non-terminal residue" evidence="1">
    <location>
        <position position="100"/>
    </location>
</feature>
<reference evidence="1" key="1">
    <citation type="submission" date="2014-12" db="EMBL/GenBank/DDBJ databases">
        <title>Parallel Evolution in Life History Adaptation Evident in the Tissue-Specific Poeciliopsis prolifica transcriptome.</title>
        <authorList>
            <person name="Jue N.K."/>
            <person name="Foley R.J."/>
            <person name="Obergfell C."/>
            <person name="Reznick D.N."/>
            <person name="O'Neill R.J."/>
            <person name="O'Neill M.J."/>
        </authorList>
    </citation>
    <scope>NUCLEOTIDE SEQUENCE</scope>
</reference>
<name>A0A0S7EUY3_9TELE</name>
<protein>
    <submittedName>
        <fullName evidence="1">PPUP8828</fullName>
    </submittedName>
</protein>
<dbReference type="EMBL" id="GBYX01476179">
    <property type="protein sequence ID" value="JAO05498.1"/>
    <property type="molecule type" value="Transcribed_RNA"/>
</dbReference>
<dbReference type="AlphaFoldDB" id="A0A0S7EUY3"/>
<evidence type="ECO:0000313" key="1">
    <source>
        <dbReference type="EMBL" id="JAO05498.1"/>
    </source>
</evidence>
<proteinExistence type="predicted"/>
<feature type="non-terminal residue" evidence="1">
    <location>
        <position position="1"/>
    </location>
</feature>
<gene>
    <name evidence="1" type="primary">PPUP8828</name>
</gene>
<accession>A0A0S7EUY3</accession>